<organism evidence="2 3">
    <name type="scientific">Methanosuratincola subterraneus</name>
    <dbReference type="NCBI Taxonomy" id="2593994"/>
    <lineage>
        <taxon>Archaea</taxon>
        <taxon>Thermoproteota</taxon>
        <taxon>Methanosuratincolia</taxon>
        <taxon>Candidatus Methanomethylicales</taxon>
        <taxon>Candidatus Methanomethylicaceae</taxon>
        <taxon>Candidatus Methanosuratincola (ex Vanwonterghem et al. 2016)</taxon>
    </lineage>
</organism>
<dbReference type="GO" id="GO:0016491">
    <property type="term" value="F:oxidoreductase activity"/>
    <property type="evidence" value="ECO:0007669"/>
    <property type="project" value="InterPro"/>
</dbReference>
<name>A0A3S3SS66_METS7</name>
<dbReference type="Proteomes" id="UP000288215">
    <property type="component" value="Unassembled WGS sequence"/>
</dbReference>
<evidence type="ECO:0000313" key="3">
    <source>
        <dbReference type="Proteomes" id="UP000288215"/>
    </source>
</evidence>
<dbReference type="InterPro" id="IPR012348">
    <property type="entry name" value="RNR-like"/>
</dbReference>
<sequence length="48" mass="5604">MAIDPVCGMEVDEKSAKFRSEYKGKAYYFCAPGCKKMFDRDPEKYLKK</sequence>
<evidence type="ECO:0000259" key="1">
    <source>
        <dbReference type="SMART" id="SM00746"/>
    </source>
</evidence>
<proteinExistence type="predicted"/>
<dbReference type="InterPro" id="IPR011017">
    <property type="entry name" value="TRASH_dom"/>
</dbReference>
<evidence type="ECO:0000313" key="2">
    <source>
        <dbReference type="EMBL" id="RWX73608.1"/>
    </source>
</evidence>
<dbReference type="Gene3D" id="1.10.620.20">
    <property type="entry name" value="Ribonucleotide Reductase, subunit A"/>
    <property type="match status" value="1"/>
</dbReference>
<dbReference type="InterPro" id="IPR007029">
    <property type="entry name" value="YHS_dom"/>
</dbReference>
<dbReference type="EMBL" id="RXGA01000002">
    <property type="protein sequence ID" value="RWX73608.1"/>
    <property type="molecule type" value="Genomic_DNA"/>
</dbReference>
<dbReference type="InterPro" id="IPR009078">
    <property type="entry name" value="Ferritin-like_SF"/>
</dbReference>
<gene>
    <name evidence="2" type="ORF">Metus_0387</name>
</gene>
<comment type="caution">
    <text evidence="2">The sequence shown here is derived from an EMBL/GenBank/DDBJ whole genome shotgun (WGS) entry which is preliminary data.</text>
</comment>
<feature type="domain" description="TRASH" evidence="1">
    <location>
        <begin position="4"/>
        <end position="42"/>
    </location>
</feature>
<protein>
    <submittedName>
        <fullName evidence="2">YHS domain-containing protein</fullName>
    </submittedName>
</protein>
<dbReference type="SUPFAM" id="SSF47240">
    <property type="entry name" value="Ferritin-like"/>
    <property type="match status" value="1"/>
</dbReference>
<accession>A0A3S3SS66</accession>
<dbReference type="Pfam" id="PF04945">
    <property type="entry name" value="YHS"/>
    <property type="match status" value="1"/>
</dbReference>
<dbReference type="SMART" id="SM00746">
    <property type="entry name" value="TRASH"/>
    <property type="match status" value="1"/>
</dbReference>
<reference evidence="2 3" key="1">
    <citation type="submission" date="2018-12" db="EMBL/GenBank/DDBJ databases">
        <title>The complete genome of the methanogenic archaea of the candidate phylum Verstraetearchaeota, obtained from the metagenome of underground thermal water.</title>
        <authorList>
            <person name="Kadnikov V.V."/>
            <person name="Mardanov A.V."/>
            <person name="Beletsky A.V."/>
            <person name="Karnachuk O.V."/>
            <person name="Ravin N.V."/>
        </authorList>
    </citation>
    <scope>NUCLEOTIDE SEQUENCE [LARGE SCALE GENOMIC DNA]</scope>
    <source>
        <strain evidence="2">Ch88</strain>
    </source>
</reference>
<dbReference type="AlphaFoldDB" id="A0A3S3SS66"/>